<dbReference type="NCBIfam" id="NF033947">
    <property type="entry name" value="PEP-cistern"/>
    <property type="match status" value="1"/>
</dbReference>
<accession>A0ABV4X6G6</accession>
<proteinExistence type="predicted"/>
<organism evidence="2 3">
    <name type="scientific">Floridaenema aerugineum BLCC-F46</name>
    <dbReference type="NCBI Taxonomy" id="3153654"/>
    <lineage>
        <taxon>Bacteria</taxon>
        <taxon>Bacillati</taxon>
        <taxon>Cyanobacteriota</taxon>
        <taxon>Cyanophyceae</taxon>
        <taxon>Oscillatoriophycideae</taxon>
        <taxon>Aerosakkonematales</taxon>
        <taxon>Aerosakkonemataceae</taxon>
        <taxon>Floridanema</taxon>
        <taxon>Floridanema aerugineum</taxon>
    </lineage>
</organism>
<gene>
    <name evidence="2" type="ORF">ACE1CC_16090</name>
</gene>
<comment type="caution">
    <text evidence="2">The sequence shown here is derived from an EMBL/GenBank/DDBJ whole genome shotgun (WGS) entry which is preliminary data.</text>
</comment>
<feature type="region of interest" description="Disordered" evidence="1">
    <location>
        <begin position="221"/>
        <end position="240"/>
    </location>
</feature>
<dbReference type="EMBL" id="JBHFNQ010000121">
    <property type="protein sequence ID" value="MFB2878372.1"/>
    <property type="molecule type" value="Genomic_DNA"/>
</dbReference>
<evidence type="ECO:0000313" key="3">
    <source>
        <dbReference type="Proteomes" id="UP001576774"/>
    </source>
</evidence>
<dbReference type="NCBIfam" id="TIGR02595">
    <property type="entry name" value="PEP_CTERM"/>
    <property type="match status" value="1"/>
</dbReference>
<dbReference type="Proteomes" id="UP001576774">
    <property type="component" value="Unassembled WGS sequence"/>
</dbReference>
<protein>
    <submittedName>
        <fullName evidence="2">Cistern family PEP-CTERM protein</fullName>
    </submittedName>
</protein>
<evidence type="ECO:0000256" key="1">
    <source>
        <dbReference type="SAM" id="MobiDB-lite"/>
    </source>
</evidence>
<dbReference type="InterPro" id="IPR013424">
    <property type="entry name" value="Ice-binding_C"/>
</dbReference>
<dbReference type="RefSeq" id="WP_413271447.1">
    <property type="nucleotide sequence ID" value="NZ_JBHFNQ010000121.1"/>
</dbReference>
<sequence>MLKHFPKLVLGLSALATVEILSLAIAPIASAFTISGNNIDGLTNTDIGKAFEIDFNGSVNETGVSGLTSSAIFTFQGFSRSGSDTNALFDIILKNTSSGGILSRVSAIGFNTDKTELSGSTSALAPSNTALFSGANVNGSFPNGFGNIDICFTNGNTCQGGQNGGVSNSTSLPGVYQQGSFTASVALQGSVNSIAMSNFGVRYQSISGNGFNGASGTGRATTVRVYNPNPTPETRRVPEPGTTLALGAVALSALKLRKRNSVAQA</sequence>
<evidence type="ECO:0000313" key="2">
    <source>
        <dbReference type="EMBL" id="MFB2878372.1"/>
    </source>
</evidence>
<keyword evidence="3" id="KW-1185">Reference proteome</keyword>
<reference evidence="2 3" key="1">
    <citation type="submission" date="2024-09" db="EMBL/GenBank/DDBJ databases">
        <title>Floridaenema gen nov. (Aerosakkonemataceae, Aerosakkonematales ord. nov., Cyanobacteria) from benthic tropical and subtropical fresh waters, with the description of four new species.</title>
        <authorList>
            <person name="Moretto J.A."/>
            <person name="Berthold D.E."/>
            <person name="Lefler F.W."/>
            <person name="Huang I.-S."/>
            <person name="Laughinghouse H. IV."/>
        </authorList>
    </citation>
    <scope>NUCLEOTIDE SEQUENCE [LARGE SCALE GENOMIC DNA]</scope>
    <source>
        <strain evidence="2 3">BLCC-F46</strain>
    </source>
</reference>
<name>A0ABV4X6G6_9CYAN</name>